<name>A0ABQ1Y1L8_9PROT</name>
<evidence type="ECO:0000256" key="2">
    <source>
        <dbReference type="ARBA" id="ARBA00023027"/>
    </source>
</evidence>
<feature type="domain" description="UDP-glucose/GDP-mannose dehydrogenase C-terminal" evidence="4">
    <location>
        <begin position="344"/>
        <end position="444"/>
    </location>
</feature>
<dbReference type="InterPro" id="IPR017476">
    <property type="entry name" value="UDP-Glc/GDP-Man"/>
</dbReference>
<evidence type="ECO:0000313" key="6">
    <source>
        <dbReference type="Proteomes" id="UP000648722"/>
    </source>
</evidence>
<organism evidence="5 6">
    <name type="scientific">Glycocaulis albus</name>
    <dbReference type="NCBI Taxonomy" id="1382801"/>
    <lineage>
        <taxon>Bacteria</taxon>
        <taxon>Pseudomonadati</taxon>
        <taxon>Pseudomonadota</taxon>
        <taxon>Alphaproteobacteria</taxon>
        <taxon>Maricaulales</taxon>
        <taxon>Maricaulaceae</taxon>
        <taxon>Glycocaulis</taxon>
    </lineage>
</organism>
<dbReference type="PANTHER" id="PTHR43491:SF1">
    <property type="entry name" value="UDP-N-ACETYL-D-MANNOSAMINE DEHYDROGENASE"/>
    <property type="match status" value="1"/>
</dbReference>
<dbReference type="EMBL" id="BMFS01000018">
    <property type="protein sequence ID" value="GGH08786.1"/>
    <property type="molecule type" value="Genomic_DNA"/>
</dbReference>
<evidence type="ECO:0000256" key="3">
    <source>
        <dbReference type="PIRNR" id="PIRNR000124"/>
    </source>
</evidence>
<evidence type="ECO:0000259" key="4">
    <source>
        <dbReference type="SMART" id="SM00984"/>
    </source>
</evidence>
<dbReference type="Gene3D" id="3.40.50.720">
    <property type="entry name" value="NAD(P)-binding Rossmann-like Domain"/>
    <property type="match status" value="2"/>
</dbReference>
<reference evidence="6" key="1">
    <citation type="journal article" date="2019" name="Int. J. Syst. Evol. Microbiol.">
        <title>The Global Catalogue of Microorganisms (GCM) 10K type strain sequencing project: providing services to taxonomists for standard genome sequencing and annotation.</title>
        <authorList>
            <consortium name="The Broad Institute Genomics Platform"/>
            <consortium name="The Broad Institute Genome Sequencing Center for Infectious Disease"/>
            <person name="Wu L."/>
            <person name="Ma J."/>
        </authorList>
    </citation>
    <scope>NUCLEOTIDE SEQUENCE [LARGE SCALE GENOMIC DNA]</scope>
    <source>
        <strain evidence="6">CGMCC 1.12766</strain>
    </source>
</reference>
<dbReference type="InterPro" id="IPR036291">
    <property type="entry name" value="NAD(P)-bd_dom_sf"/>
</dbReference>
<evidence type="ECO:0000256" key="1">
    <source>
        <dbReference type="ARBA" id="ARBA00023002"/>
    </source>
</evidence>
<gene>
    <name evidence="5" type="ORF">GCM10007420_27000</name>
</gene>
<dbReference type="InterPro" id="IPR028359">
    <property type="entry name" value="UDP_ManNAc/GlcNAc_DH"/>
</dbReference>
<keyword evidence="2" id="KW-0520">NAD</keyword>
<dbReference type="SMART" id="SM00984">
    <property type="entry name" value="UDPG_MGDP_dh_C"/>
    <property type="match status" value="1"/>
</dbReference>
<comment type="caution">
    <text evidence="5">The sequence shown here is derived from an EMBL/GenBank/DDBJ whole genome shotgun (WGS) entry which is preliminary data.</text>
</comment>
<dbReference type="InterPro" id="IPR014027">
    <property type="entry name" value="UDP-Glc/GDP-Man_DH_C"/>
</dbReference>
<dbReference type="Proteomes" id="UP000648722">
    <property type="component" value="Unassembled WGS sequence"/>
</dbReference>
<evidence type="ECO:0000313" key="5">
    <source>
        <dbReference type="EMBL" id="GGH08786.1"/>
    </source>
</evidence>
<dbReference type="InterPro" id="IPR001732">
    <property type="entry name" value="UDP-Glc/GDP-Man_DH_N"/>
</dbReference>
<dbReference type="SUPFAM" id="SSF52413">
    <property type="entry name" value="UDP-glucose/GDP-mannose dehydrogenase C-terminal domain"/>
    <property type="match status" value="1"/>
</dbReference>
<dbReference type="PIRSF" id="PIRSF000124">
    <property type="entry name" value="UDPglc_GDPman_dh"/>
    <property type="match status" value="1"/>
</dbReference>
<keyword evidence="6" id="KW-1185">Reference proteome</keyword>
<proteinExistence type="inferred from homology"/>
<dbReference type="InterPro" id="IPR036220">
    <property type="entry name" value="UDP-Glc/GDP-Man_DH_C_sf"/>
</dbReference>
<accession>A0ABQ1Y1L8</accession>
<dbReference type="SUPFAM" id="SSF48179">
    <property type="entry name" value="6-phosphogluconate dehydrogenase C-terminal domain-like"/>
    <property type="match status" value="1"/>
</dbReference>
<dbReference type="InterPro" id="IPR014026">
    <property type="entry name" value="UDP-Glc/GDP-Man_DH_dimer"/>
</dbReference>
<dbReference type="SUPFAM" id="SSF51735">
    <property type="entry name" value="NAD(P)-binding Rossmann-fold domains"/>
    <property type="match status" value="1"/>
</dbReference>
<comment type="similarity">
    <text evidence="3">Belongs to the UDP-glucose/GDP-mannose dehydrogenase family.</text>
</comment>
<dbReference type="Pfam" id="PF03720">
    <property type="entry name" value="UDPG_MGDP_dh_C"/>
    <property type="match status" value="1"/>
</dbReference>
<dbReference type="NCBIfam" id="TIGR03026">
    <property type="entry name" value="NDP-sugDHase"/>
    <property type="match status" value="1"/>
</dbReference>
<dbReference type="Pfam" id="PF00984">
    <property type="entry name" value="UDPG_MGDP_dh"/>
    <property type="match status" value="1"/>
</dbReference>
<dbReference type="PIRSF" id="PIRSF500136">
    <property type="entry name" value="UDP_ManNAc_DH"/>
    <property type="match status" value="1"/>
</dbReference>
<keyword evidence="1" id="KW-0560">Oxidoreductase</keyword>
<dbReference type="InterPro" id="IPR008927">
    <property type="entry name" value="6-PGluconate_DH-like_C_sf"/>
</dbReference>
<sequence>MLDKQAAANSDAYFTTLFEQKIKSGTLCIGVLGLGYVGLPLAQAFCRAGIKVVGFDVSGDKVDFLAGRKSYIKHISDESIATMVDSGLFTATTGMDQLSEPDAILICVPTPLDEHRGPDMSYVVSSTEMIGTRLRKGQLIVLESTTYPGTTNELMLPTLEKLSGLQAGREFALAYSPEREDPGNPKFETSTIPKVLGADSTDELDAAYAIYSQIVPQVVKVSDLRTAEAVKLTENIFRAVNIALVNELKVVFSAMGIDVWEVIDAAATKPFGFMPFYPGPGLGGHCIPVDPFYLSWKAREYGLTTRFIELSGEINANMPGLVITRLTEELSLRVGKAMRGARILLVGLAYKKNVDDMRESPSLELLELLETRGAHVDFYDPYIPQVPQTRDHPEYAGRKSIEWSDDILGSYDAALIATDHDNVDYRRLLDLLPLVVDTRNACGHLAAQYRDTLVKT</sequence>
<dbReference type="PANTHER" id="PTHR43491">
    <property type="entry name" value="UDP-N-ACETYL-D-MANNOSAMINE DEHYDROGENASE"/>
    <property type="match status" value="1"/>
</dbReference>
<dbReference type="RefSeq" id="WP_188453121.1">
    <property type="nucleotide sequence ID" value="NZ_BMFS01000018.1"/>
</dbReference>
<protein>
    <submittedName>
        <fullName evidence="5">UDP-N-acetyl-D-glucosamine dehydrogenase</fullName>
    </submittedName>
</protein>
<dbReference type="Pfam" id="PF03721">
    <property type="entry name" value="UDPG_MGDP_dh_N"/>
    <property type="match status" value="1"/>
</dbReference>